<dbReference type="AlphaFoldDB" id="A0A401HP54"/>
<dbReference type="OrthoDB" id="36124at2157"/>
<dbReference type="Pfam" id="PF00120">
    <property type="entry name" value="Gln-synt_C"/>
    <property type="match status" value="1"/>
</dbReference>
<feature type="binding site" evidence="14">
    <location>
        <begin position="245"/>
        <end position="246"/>
    </location>
    <ligand>
        <name>L-glutamate</name>
        <dbReference type="ChEBI" id="CHEBI:29985"/>
    </ligand>
</feature>
<evidence type="ECO:0000313" key="21">
    <source>
        <dbReference type="EMBL" id="GBF35992.1"/>
    </source>
</evidence>
<proteinExistence type="inferred from homology"/>
<dbReference type="PROSITE" id="PS00181">
    <property type="entry name" value="GLNA_ATP"/>
    <property type="match status" value="1"/>
</dbReference>
<feature type="binding site" evidence="15">
    <location>
        <position position="333"/>
    </location>
    <ligand>
        <name>ATP</name>
        <dbReference type="ChEBI" id="CHEBI:30616"/>
    </ligand>
</feature>
<feature type="domain" description="GS catalytic" evidence="20">
    <location>
        <begin position="113"/>
        <end position="449"/>
    </location>
</feature>
<feature type="domain" description="GS beta-grasp" evidence="19">
    <location>
        <begin position="14"/>
        <end position="106"/>
    </location>
</feature>
<evidence type="ECO:0000256" key="8">
    <source>
        <dbReference type="ARBA" id="ARBA00022723"/>
    </source>
</evidence>
<feature type="binding site" evidence="14">
    <location>
        <position position="303"/>
    </location>
    <ligand>
        <name>L-glutamate</name>
        <dbReference type="ChEBI" id="CHEBI:29985"/>
    </ligand>
</feature>
<evidence type="ECO:0000256" key="3">
    <source>
        <dbReference type="ARBA" id="ARBA00011354"/>
    </source>
</evidence>
<feature type="binding site" evidence="16">
    <location>
        <position position="201"/>
    </location>
    <ligand>
        <name>Mg(2+)</name>
        <dbReference type="ChEBI" id="CHEBI:18420"/>
        <label>1</label>
    </ligand>
</feature>
<dbReference type="GO" id="GO:0046872">
    <property type="term" value="F:metal ion binding"/>
    <property type="evidence" value="ECO:0007669"/>
    <property type="project" value="UniProtKB-KW"/>
</dbReference>
<reference evidence="21 22" key="1">
    <citation type="journal article" date="2019" name="Int. J. Syst. Evol. Microbiol.">
        <title>Methanofervidicoccus abyssi gen. nov., sp. nov., a hydrogenotrophic methanogen, isolated from a hydrothermal vent chimney in the Mid-Cayman Spreading Center, the Caribbean Sea.</title>
        <authorList>
            <person name="Sakai S."/>
            <person name="Takaki Y."/>
            <person name="Miyazaki M."/>
            <person name="Ogawara M."/>
            <person name="Yanagawa K."/>
            <person name="Miyazaki J."/>
            <person name="Takai K."/>
        </authorList>
    </citation>
    <scope>NUCLEOTIDE SEQUENCE [LARGE SCALE GENOMIC DNA]</scope>
    <source>
        <strain evidence="21 22">HHB</strain>
    </source>
</reference>
<dbReference type="InterPro" id="IPR008147">
    <property type="entry name" value="Gln_synt_N"/>
</dbReference>
<keyword evidence="9 15" id="KW-0547">Nucleotide-binding</keyword>
<keyword evidence="22" id="KW-1185">Reference proteome</keyword>
<evidence type="ECO:0000256" key="18">
    <source>
        <dbReference type="RuleBase" id="RU000384"/>
    </source>
</evidence>
<evidence type="ECO:0000259" key="19">
    <source>
        <dbReference type="PROSITE" id="PS51986"/>
    </source>
</evidence>
<feature type="binding site" evidence="16">
    <location>
        <position position="250"/>
    </location>
    <ligand>
        <name>Mg(2+)</name>
        <dbReference type="ChEBI" id="CHEBI:18420"/>
        <label>1</label>
    </ligand>
</feature>
<keyword evidence="11 16" id="KW-0460">Magnesium</keyword>
<evidence type="ECO:0000256" key="5">
    <source>
        <dbReference type="ARBA" id="ARBA00021364"/>
    </source>
</evidence>
<evidence type="ECO:0000256" key="1">
    <source>
        <dbReference type="ARBA" id="ARBA00004496"/>
    </source>
</evidence>
<feature type="binding site" evidence="16">
    <location>
        <position position="137"/>
    </location>
    <ligand>
        <name>Mg(2+)</name>
        <dbReference type="ChEBI" id="CHEBI:18420"/>
        <label>1</label>
    </ligand>
</feature>
<keyword evidence="10 15" id="KW-0067">ATP-binding</keyword>
<dbReference type="GO" id="GO:0004356">
    <property type="term" value="F:glutamine synthetase activity"/>
    <property type="evidence" value="ECO:0007669"/>
    <property type="project" value="UniProtKB-EC"/>
</dbReference>
<evidence type="ECO:0000256" key="2">
    <source>
        <dbReference type="ARBA" id="ARBA00009897"/>
    </source>
</evidence>
<evidence type="ECO:0000256" key="7">
    <source>
        <dbReference type="ARBA" id="ARBA00022598"/>
    </source>
</evidence>
<feature type="binding site" evidence="15">
    <location>
        <begin position="252"/>
        <end position="254"/>
    </location>
    <ligand>
        <name>ATP</name>
        <dbReference type="ChEBI" id="CHEBI:30616"/>
    </ligand>
</feature>
<dbReference type="FunFam" id="3.30.590.10:FF:000003">
    <property type="entry name" value="Glutamine synthetase 2"/>
    <property type="match status" value="1"/>
</dbReference>
<dbReference type="SMART" id="SM01230">
    <property type="entry name" value="Gln-synt_C"/>
    <property type="match status" value="1"/>
</dbReference>
<evidence type="ECO:0000313" key="22">
    <source>
        <dbReference type="Proteomes" id="UP000290527"/>
    </source>
</evidence>
<feature type="binding site" evidence="15">
    <location>
        <position position="321"/>
    </location>
    <ligand>
        <name>ATP</name>
        <dbReference type="ChEBI" id="CHEBI:30616"/>
    </ligand>
</feature>
<gene>
    <name evidence="21" type="ORF">MHHB_P0217</name>
</gene>
<evidence type="ECO:0000256" key="14">
    <source>
        <dbReference type="PIRSR" id="PIRSR604809-1"/>
    </source>
</evidence>
<dbReference type="EMBL" id="BFAX01000001">
    <property type="protein sequence ID" value="GBF35992.1"/>
    <property type="molecule type" value="Genomic_DNA"/>
</dbReference>
<feature type="binding site" evidence="15">
    <location>
        <position position="189"/>
    </location>
    <ligand>
        <name>ATP</name>
        <dbReference type="ChEBI" id="CHEBI:30616"/>
    </ligand>
</feature>
<comment type="caution">
    <text evidence="21">The sequence shown here is derived from an EMBL/GenBank/DDBJ whole genome shotgun (WGS) entry which is preliminary data.</text>
</comment>
<evidence type="ECO:0000256" key="11">
    <source>
        <dbReference type="ARBA" id="ARBA00022842"/>
    </source>
</evidence>
<dbReference type="InterPro" id="IPR008146">
    <property type="entry name" value="Gln_synth_cat_dom"/>
</dbReference>
<evidence type="ECO:0000256" key="12">
    <source>
        <dbReference type="ARBA" id="ARBA00030668"/>
    </source>
</evidence>
<evidence type="ECO:0000256" key="4">
    <source>
        <dbReference type="ARBA" id="ARBA00012937"/>
    </source>
</evidence>
<dbReference type="RefSeq" id="WP_131006776.1">
    <property type="nucleotide sequence ID" value="NZ_BFAX01000001.1"/>
</dbReference>
<dbReference type="PANTHER" id="PTHR43785:SF12">
    <property type="entry name" value="TYPE-1 GLUTAMINE SYNTHETASE 2"/>
    <property type="match status" value="1"/>
</dbReference>
<dbReference type="Gene3D" id="3.30.590.10">
    <property type="entry name" value="Glutamine synthetase/guanido kinase, catalytic domain"/>
    <property type="match status" value="1"/>
</dbReference>
<organism evidence="21 22">
    <name type="scientific">Methanofervidicoccus abyssi</name>
    <dbReference type="NCBI Taxonomy" id="2082189"/>
    <lineage>
        <taxon>Archaea</taxon>
        <taxon>Methanobacteriati</taxon>
        <taxon>Methanobacteriota</taxon>
        <taxon>Methanomada group</taxon>
        <taxon>Methanococci</taxon>
        <taxon>Methanococcales</taxon>
        <taxon>Methanofervidicoccus</taxon>
    </lineage>
</organism>
<feature type="binding site" evidence="15">
    <location>
        <begin position="204"/>
        <end position="206"/>
    </location>
    <ligand>
        <name>ATP</name>
        <dbReference type="ChEBI" id="CHEBI:30616"/>
    </ligand>
</feature>
<evidence type="ECO:0000256" key="15">
    <source>
        <dbReference type="PIRSR" id="PIRSR604809-2"/>
    </source>
</evidence>
<comment type="subcellular location">
    <subcellularLocation>
        <location evidence="1">Cytoplasm</location>
    </subcellularLocation>
</comment>
<feature type="binding site" evidence="14">
    <location>
        <position position="340"/>
    </location>
    <ligand>
        <name>L-glutamate</name>
        <dbReference type="ChEBI" id="CHEBI:29985"/>
    </ligand>
</feature>
<name>A0A401HP54_9EURY</name>
<feature type="binding site" evidence="14">
    <location>
        <position position="321"/>
    </location>
    <ligand>
        <name>L-glutamate</name>
        <dbReference type="ChEBI" id="CHEBI:29985"/>
    </ligand>
</feature>
<dbReference type="InterPro" id="IPR036651">
    <property type="entry name" value="Gln_synt_N_sf"/>
</dbReference>
<protein>
    <recommendedName>
        <fullName evidence="5">Glutamine synthetase</fullName>
        <ecNumber evidence="4">6.3.1.2</ecNumber>
    </recommendedName>
    <alternativeName>
        <fullName evidence="12">Glutamate--ammonia ligase</fullName>
    </alternativeName>
</protein>
<comment type="catalytic activity">
    <reaction evidence="13">
        <text>L-glutamate + NH4(+) + ATP = L-glutamine + ADP + phosphate + H(+)</text>
        <dbReference type="Rhea" id="RHEA:16169"/>
        <dbReference type="ChEBI" id="CHEBI:15378"/>
        <dbReference type="ChEBI" id="CHEBI:28938"/>
        <dbReference type="ChEBI" id="CHEBI:29985"/>
        <dbReference type="ChEBI" id="CHEBI:30616"/>
        <dbReference type="ChEBI" id="CHEBI:43474"/>
        <dbReference type="ChEBI" id="CHEBI:58359"/>
        <dbReference type="ChEBI" id="CHEBI:456216"/>
        <dbReference type="EC" id="6.3.1.2"/>
    </reaction>
</comment>
<sequence>MDLVEKALDYIKTNDVKFIRFQFVDILGAPKNVAYPVKPGEKGLEELREILTEGIHFDGSSIKGFVPIEHSDMLLKPDLSTLSVLPWRPTEKSVARVICDVYTPEGKPFEGDPRSCLKKIMNQLKEDLNGEYFVGPEPEFFLVKPDPHNPHRMIPADIGGYFDMEPLDDAPDIRRDIVLALENLGFHVEASHHEVAPGQHEVDFKFDNALKTADSVVTFKTTIKMIAKKYGLMATFMPKPFYGMNGNGMHCHQSVWLDGKPSFYDENGPYQLSETCLSYIAGILEHAKAIVAITNPTVNSYKRLVPGYEAPVNIAWANKNRSAIIRVPAIRGKGTRIEFRAPDPSCNPYLAFTVMLAAGLDGIKKKLTPPEPVERNIFTMSDKEKKELGIESVPSNLKEALEELENDPVLKKALGDHIYEQFMEIKTAEWDSFRTSVTDWEIKTYLRIL</sequence>
<feature type="binding site" evidence="16">
    <location>
        <position position="139"/>
    </location>
    <ligand>
        <name>Mg(2+)</name>
        <dbReference type="ChEBI" id="CHEBI:18420"/>
        <label>1</label>
    </ligand>
</feature>
<dbReference type="GO" id="GO:0005737">
    <property type="term" value="C:cytoplasm"/>
    <property type="evidence" value="ECO:0007669"/>
    <property type="project" value="UniProtKB-SubCell"/>
</dbReference>
<evidence type="ECO:0000256" key="13">
    <source>
        <dbReference type="ARBA" id="ARBA00049436"/>
    </source>
</evidence>
<dbReference type="PROSITE" id="PS51986">
    <property type="entry name" value="GS_BETA_GRASP"/>
    <property type="match status" value="1"/>
</dbReference>
<dbReference type="PROSITE" id="PS51987">
    <property type="entry name" value="GS_CATALYTIC"/>
    <property type="match status" value="1"/>
</dbReference>
<dbReference type="GO" id="GO:0006542">
    <property type="term" value="P:glutamine biosynthetic process"/>
    <property type="evidence" value="ECO:0007669"/>
    <property type="project" value="InterPro"/>
</dbReference>
<evidence type="ECO:0000256" key="6">
    <source>
        <dbReference type="ARBA" id="ARBA00022490"/>
    </source>
</evidence>
<dbReference type="SUPFAM" id="SSF55931">
    <property type="entry name" value="Glutamine synthetase/guanido kinase"/>
    <property type="match status" value="1"/>
</dbReference>
<dbReference type="GO" id="GO:0005524">
    <property type="term" value="F:ATP binding"/>
    <property type="evidence" value="ECO:0007669"/>
    <property type="project" value="UniProtKB-KW"/>
</dbReference>
<evidence type="ECO:0000256" key="17">
    <source>
        <dbReference type="PROSITE-ProRule" id="PRU01330"/>
    </source>
</evidence>
<feature type="binding site" evidence="14">
    <location>
        <position position="309"/>
    </location>
    <ligand>
        <name>L-glutamate</name>
        <dbReference type="ChEBI" id="CHEBI:29985"/>
    </ligand>
</feature>
<dbReference type="PANTHER" id="PTHR43785">
    <property type="entry name" value="GAMMA-GLUTAMYLPUTRESCINE SYNTHETASE"/>
    <property type="match status" value="1"/>
</dbReference>
<dbReference type="InterPro" id="IPR027303">
    <property type="entry name" value="Gln_synth_gly_rich_site"/>
</dbReference>
<comment type="similarity">
    <text evidence="2 17 18">Belongs to the glutamine synthetase family.</text>
</comment>
<dbReference type="EC" id="6.3.1.2" evidence="4"/>
<keyword evidence="8 16" id="KW-0479">Metal-binding</keyword>
<comment type="subunit">
    <text evidence="3">Oligomer of 12 subunits arranged in the form of two hexagons.</text>
</comment>
<dbReference type="Proteomes" id="UP000290527">
    <property type="component" value="Unassembled WGS sequence"/>
</dbReference>
<keyword evidence="7 21" id="KW-0436">Ligase</keyword>
<dbReference type="NCBIfam" id="TIGR00653">
    <property type="entry name" value="GlnA"/>
    <property type="match status" value="1"/>
</dbReference>
<comment type="cofactor">
    <cofactor evidence="16">
        <name>Mg(2+)</name>
        <dbReference type="ChEBI" id="CHEBI:18420"/>
    </cofactor>
    <text evidence="16">Binds 2 Mg(2+) ions per subunit.</text>
</comment>
<evidence type="ECO:0000259" key="20">
    <source>
        <dbReference type="PROSITE" id="PS51987"/>
    </source>
</evidence>
<dbReference type="Gene3D" id="3.10.20.70">
    <property type="entry name" value="Glutamine synthetase, N-terminal domain"/>
    <property type="match status" value="1"/>
</dbReference>
<evidence type="ECO:0000256" key="9">
    <source>
        <dbReference type="ARBA" id="ARBA00022741"/>
    </source>
</evidence>
<dbReference type="InterPro" id="IPR014746">
    <property type="entry name" value="Gln_synth/guanido_kin_cat_dom"/>
</dbReference>
<feature type="binding site" evidence="16">
    <location>
        <position position="338"/>
    </location>
    <ligand>
        <name>Mg(2+)</name>
        <dbReference type="ChEBI" id="CHEBI:18420"/>
        <label>1</label>
    </ligand>
</feature>
<dbReference type="SUPFAM" id="SSF54368">
    <property type="entry name" value="Glutamine synthetase, N-terminal domain"/>
    <property type="match status" value="1"/>
</dbReference>
<evidence type="ECO:0000256" key="10">
    <source>
        <dbReference type="ARBA" id="ARBA00022840"/>
    </source>
</evidence>
<evidence type="ECO:0000256" key="16">
    <source>
        <dbReference type="PIRSR" id="PIRSR604809-3"/>
    </source>
</evidence>
<accession>A0A401HP54</accession>
<keyword evidence="6" id="KW-0963">Cytoplasm</keyword>
<feature type="binding site" evidence="16">
    <location>
        <position position="194"/>
    </location>
    <ligand>
        <name>Mg(2+)</name>
        <dbReference type="ChEBI" id="CHEBI:18420"/>
        <label>1</label>
    </ligand>
</feature>
<dbReference type="Pfam" id="PF03951">
    <property type="entry name" value="Gln-synt_N"/>
    <property type="match status" value="1"/>
</dbReference>
<dbReference type="InterPro" id="IPR004809">
    <property type="entry name" value="Gln_synth_I"/>
</dbReference>